<organism evidence="3 4">
    <name type="scientific">Stylosanthes scabra</name>
    <dbReference type="NCBI Taxonomy" id="79078"/>
    <lineage>
        <taxon>Eukaryota</taxon>
        <taxon>Viridiplantae</taxon>
        <taxon>Streptophyta</taxon>
        <taxon>Embryophyta</taxon>
        <taxon>Tracheophyta</taxon>
        <taxon>Spermatophyta</taxon>
        <taxon>Magnoliopsida</taxon>
        <taxon>eudicotyledons</taxon>
        <taxon>Gunneridae</taxon>
        <taxon>Pentapetalae</taxon>
        <taxon>rosids</taxon>
        <taxon>fabids</taxon>
        <taxon>Fabales</taxon>
        <taxon>Fabaceae</taxon>
        <taxon>Papilionoideae</taxon>
        <taxon>50 kb inversion clade</taxon>
        <taxon>dalbergioids sensu lato</taxon>
        <taxon>Dalbergieae</taxon>
        <taxon>Pterocarpus clade</taxon>
        <taxon>Stylosanthes</taxon>
    </lineage>
</organism>
<sequence length="611" mass="69077">MDPGRIWAVCQLWADVREARNGFGPGGANVRNSSPRARKVERSDLFEFKLLELGSFDLTDDVLSSREREMAEIQRNDPEGVVREVEEAQMPHELNPLYDWVNRDVLGSPYTMTEEYLMETKNSGVIFGGGEEEGHYRVELPRQGERVCELNLEHPRVPHWLWVNEVMFTEFGVRIPFSPFQQRLLQRCFVAPSQFHPNTWSAIRCFELVTEFPELPQDPEVFLYLFTVFSPNTEGKAKKGYMSVRPRKGRKIFGLYEDSFQYFKGRYFKVFAVGDHPPFWLTLERDAVKMAGRNKTLANLRLYMVANPQGPPVLSPSGGQASTSVTEGGGSSTVGGGADGRPEVSSPIREEEPEQQVEVVPPSPLGKRANDEAITAQKRPRTSEGSQRDFCPMDRSFDASSYIENNFLDPRAREALQDYDPMESIHWVEWAMLRATTVMKSIEPRLTLADQWEHRCAKLTGDLKLLNQQKAEVEKEKEKEEAKSAKSKAEKDLEAALADAKEKGVELQCLRDREAGLLVDVESTKKKLLEEKSRADHAEASLASAEQVRRELVKLAVDSVKATEDNLKEQILLLAPDFDVSLIGAWKEVVDEVIVDLPPPEGQIVDPPPQD</sequence>
<keyword evidence="1" id="KW-0175">Coiled coil</keyword>
<evidence type="ECO:0008006" key="5">
    <source>
        <dbReference type="Google" id="ProtNLM"/>
    </source>
</evidence>
<feature type="compositionally biased region" description="Gly residues" evidence="2">
    <location>
        <begin position="327"/>
        <end position="339"/>
    </location>
</feature>
<feature type="region of interest" description="Disordered" evidence="2">
    <location>
        <begin position="311"/>
        <end position="391"/>
    </location>
</feature>
<proteinExistence type="predicted"/>
<dbReference type="EMBL" id="JASCZI010151381">
    <property type="protein sequence ID" value="MED6172470.1"/>
    <property type="molecule type" value="Genomic_DNA"/>
</dbReference>
<feature type="coiled-coil region" evidence="1">
    <location>
        <begin position="449"/>
        <end position="499"/>
    </location>
</feature>
<evidence type="ECO:0000256" key="2">
    <source>
        <dbReference type="SAM" id="MobiDB-lite"/>
    </source>
</evidence>
<comment type="caution">
    <text evidence="3">The sequence shown here is derived from an EMBL/GenBank/DDBJ whole genome shotgun (WGS) entry which is preliminary data.</text>
</comment>
<reference evidence="3 4" key="1">
    <citation type="journal article" date="2023" name="Plants (Basel)">
        <title>Bridging the Gap: Combining Genomics and Transcriptomics Approaches to Understand Stylosanthes scabra, an Orphan Legume from the Brazilian Caatinga.</title>
        <authorList>
            <person name="Ferreira-Neto J.R.C."/>
            <person name="da Silva M.D."/>
            <person name="Binneck E."/>
            <person name="de Melo N.F."/>
            <person name="da Silva R.H."/>
            <person name="de Melo A.L.T.M."/>
            <person name="Pandolfi V."/>
            <person name="Bustamante F.O."/>
            <person name="Brasileiro-Vidal A.C."/>
            <person name="Benko-Iseppon A.M."/>
        </authorList>
    </citation>
    <scope>NUCLEOTIDE SEQUENCE [LARGE SCALE GENOMIC DNA]</scope>
    <source>
        <tissue evidence="3">Leaves</tissue>
    </source>
</reference>
<gene>
    <name evidence="3" type="ORF">PIB30_050404</name>
</gene>
<dbReference type="Proteomes" id="UP001341840">
    <property type="component" value="Unassembled WGS sequence"/>
</dbReference>
<protein>
    <recommendedName>
        <fullName evidence="5">Transposase (Putative), gypsy type</fullName>
    </recommendedName>
</protein>
<name>A0ABU6VFN3_9FABA</name>
<keyword evidence="4" id="KW-1185">Reference proteome</keyword>
<evidence type="ECO:0000313" key="3">
    <source>
        <dbReference type="EMBL" id="MED6172470.1"/>
    </source>
</evidence>
<accession>A0ABU6VFN3</accession>
<evidence type="ECO:0000313" key="4">
    <source>
        <dbReference type="Proteomes" id="UP001341840"/>
    </source>
</evidence>
<evidence type="ECO:0000256" key="1">
    <source>
        <dbReference type="SAM" id="Coils"/>
    </source>
</evidence>